<keyword evidence="1" id="KW-1133">Transmembrane helix</keyword>
<dbReference type="GO" id="GO:0005886">
    <property type="term" value="C:plasma membrane"/>
    <property type="evidence" value="ECO:0007669"/>
    <property type="project" value="TreeGrafter"/>
</dbReference>
<reference evidence="3" key="1">
    <citation type="submission" date="2021-01" db="EMBL/GenBank/DDBJ databases">
        <authorList>
            <person name="Corre E."/>
            <person name="Pelletier E."/>
            <person name="Niang G."/>
            <person name="Scheremetjew M."/>
            <person name="Finn R."/>
            <person name="Kale V."/>
            <person name="Holt S."/>
            <person name="Cochrane G."/>
            <person name="Meng A."/>
            <person name="Brown T."/>
            <person name="Cohen L."/>
        </authorList>
    </citation>
    <scope>NUCLEOTIDE SEQUENCE</scope>
    <source>
        <strain evidence="3">OF101</strain>
    </source>
</reference>
<dbReference type="CDD" id="cd00038">
    <property type="entry name" value="CAP_ED"/>
    <property type="match status" value="1"/>
</dbReference>
<organism evidence="3">
    <name type="scientific">Alexandrium catenella</name>
    <name type="common">Red tide dinoflagellate</name>
    <name type="synonym">Gonyaulax catenella</name>
    <dbReference type="NCBI Taxonomy" id="2925"/>
    <lineage>
        <taxon>Eukaryota</taxon>
        <taxon>Sar</taxon>
        <taxon>Alveolata</taxon>
        <taxon>Dinophyceae</taxon>
        <taxon>Gonyaulacales</taxon>
        <taxon>Pyrocystaceae</taxon>
        <taxon>Alexandrium</taxon>
    </lineage>
</organism>
<dbReference type="InterPro" id="IPR013099">
    <property type="entry name" value="K_chnl_dom"/>
</dbReference>
<dbReference type="Gene3D" id="2.60.120.10">
    <property type="entry name" value="Jelly Rolls"/>
    <property type="match status" value="1"/>
</dbReference>
<dbReference type="InterPro" id="IPR014710">
    <property type="entry name" value="RmlC-like_jellyroll"/>
</dbReference>
<evidence type="ECO:0000259" key="2">
    <source>
        <dbReference type="PROSITE" id="PS50042"/>
    </source>
</evidence>
<dbReference type="InterPro" id="IPR050818">
    <property type="entry name" value="KCNH_animal-type"/>
</dbReference>
<dbReference type="SUPFAM" id="SSF81324">
    <property type="entry name" value="Voltage-gated potassium channels"/>
    <property type="match status" value="1"/>
</dbReference>
<feature type="domain" description="Cyclic nucleotide-binding" evidence="2">
    <location>
        <begin position="502"/>
        <end position="544"/>
    </location>
</feature>
<dbReference type="AlphaFoldDB" id="A0A7S1QWL5"/>
<dbReference type="PANTHER" id="PTHR10217">
    <property type="entry name" value="VOLTAGE AND LIGAND GATED POTASSIUM CHANNEL"/>
    <property type="match status" value="1"/>
</dbReference>
<dbReference type="InterPro" id="IPR000595">
    <property type="entry name" value="cNMP-bd_dom"/>
</dbReference>
<dbReference type="PROSITE" id="PS50042">
    <property type="entry name" value="CNMP_BINDING_3"/>
    <property type="match status" value="1"/>
</dbReference>
<accession>A0A7S1QWL5</accession>
<keyword evidence="1" id="KW-0812">Transmembrane</keyword>
<protein>
    <recommendedName>
        <fullName evidence="2">Cyclic nucleotide-binding domain-containing protein</fullName>
    </recommendedName>
</protein>
<keyword evidence="1" id="KW-0472">Membrane</keyword>
<gene>
    <name evidence="3" type="ORF">ACAT0790_LOCUS31133</name>
</gene>
<dbReference type="SUPFAM" id="SSF51206">
    <property type="entry name" value="cAMP-binding domain-like"/>
    <property type="match status" value="1"/>
</dbReference>
<sequence>MPHRFDDPKKKAGEALRGHFAAFSRRSYSSCSELIEGSGRRSFVMSLTRRGSTSASEGAMAARAAMHMAEVLGERDAHTSCFVVRPDWKPKLIWDMVSIAFLVLNAMVVLYGLVYNSVADCLCVNTPMTTAMHTADAIWLLNIPISFCTGFTERNGQLVMYPRFVAKHYARRWLAFDVATLWPSFLLPSPGVACWLFGLSKLVRLLRLPSLLARIQRSEFRFQAFVLKSVIAVAMPAHTMACLWRLASRADGSSEPITGGPSAWFPVYVEDSYWVLMTMTTVGYGDINPVGTIGRLFSIFAMLIASVFFGTIVSVTSQAIGPLFDDPDERRVARALNFMRRRGVELELMSRVEHSLRRRLHQSSQISMDTDLFRLLTPTVQRELALALLQEVVLQFPLFKGVNRSFVGELAQAQVWMQSTPGDIVAEDGQLVREVVFVVQGRLTAFFGPRSDGRHIDIHLSVTEGERASMAAMFHNSPTMSNLHINMSESDSRTPNSNSRVIDAGAWFGEACLFDDTRIRTATIVAREENDLAVLSREDFFAIIARYPRLSERHSKLQNAIDRGRVSIDELAYPS</sequence>
<dbReference type="GO" id="GO:0005249">
    <property type="term" value="F:voltage-gated potassium channel activity"/>
    <property type="evidence" value="ECO:0007669"/>
    <property type="project" value="TreeGrafter"/>
</dbReference>
<feature type="transmembrane region" description="Helical" evidence="1">
    <location>
        <begin position="92"/>
        <end position="114"/>
    </location>
</feature>
<dbReference type="PANTHER" id="PTHR10217:SF435">
    <property type="entry name" value="POTASSIUM VOLTAGE-GATED CHANNEL PROTEIN EAG"/>
    <property type="match status" value="1"/>
</dbReference>
<evidence type="ECO:0000313" key="3">
    <source>
        <dbReference type="EMBL" id="CAD9149643.1"/>
    </source>
</evidence>
<name>A0A7S1QWL5_ALECA</name>
<dbReference type="Pfam" id="PF00027">
    <property type="entry name" value="cNMP_binding"/>
    <property type="match status" value="1"/>
</dbReference>
<dbReference type="GO" id="GO:0042391">
    <property type="term" value="P:regulation of membrane potential"/>
    <property type="evidence" value="ECO:0007669"/>
    <property type="project" value="TreeGrafter"/>
</dbReference>
<evidence type="ECO:0000256" key="1">
    <source>
        <dbReference type="SAM" id="Phobius"/>
    </source>
</evidence>
<feature type="transmembrane region" description="Helical" evidence="1">
    <location>
        <begin position="224"/>
        <end position="247"/>
    </location>
</feature>
<feature type="transmembrane region" description="Helical" evidence="1">
    <location>
        <begin position="267"/>
        <end position="284"/>
    </location>
</feature>
<proteinExistence type="predicted"/>
<feature type="transmembrane region" description="Helical" evidence="1">
    <location>
        <begin position="296"/>
        <end position="315"/>
    </location>
</feature>
<dbReference type="EMBL" id="HBGE01051620">
    <property type="protein sequence ID" value="CAD9149643.1"/>
    <property type="molecule type" value="Transcribed_RNA"/>
</dbReference>
<dbReference type="Pfam" id="PF07885">
    <property type="entry name" value="Ion_trans_2"/>
    <property type="match status" value="1"/>
</dbReference>
<dbReference type="Gene3D" id="1.10.287.70">
    <property type="match status" value="1"/>
</dbReference>
<dbReference type="InterPro" id="IPR018490">
    <property type="entry name" value="cNMP-bd_dom_sf"/>
</dbReference>